<dbReference type="PANTHER" id="PTHR30185">
    <property type="entry name" value="CRYPTIC BETA-GLUCOSIDE BGL OPERON ANTITERMINATOR"/>
    <property type="match status" value="1"/>
</dbReference>
<dbReference type="Gene3D" id="1.10.10.10">
    <property type="entry name" value="Winged helix-like DNA-binding domain superfamily/Winged helix DNA-binding domain"/>
    <property type="match status" value="1"/>
</dbReference>
<proteinExistence type="predicted"/>
<gene>
    <name evidence="2" type="ORF">NCTC8179_05208</name>
</gene>
<dbReference type="InterPro" id="IPR036390">
    <property type="entry name" value="WH_DNA-bd_sf"/>
</dbReference>
<dbReference type="PANTHER" id="PTHR30185:SF14">
    <property type="entry name" value="STATIONARY PHASE-INDUCIBLE PROTEIN CSIE-RELATED"/>
    <property type="match status" value="1"/>
</dbReference>
<dbReference type="Pfam" id="PF08279">
    <property type="entry name" value="HTH_11"/>
    <property type="match status" value="1"/>
</dbReference>
<reference evidence="2 3" key="1">
    <citation type="submission" date="2018-06" db="EMBL/GenBank/DDBJ databases">
        <authorList>
            <consortium name="Pathogen Informatics"/>
            <person name="Doyle S."/>
        </authorList>
    </citation>
    <scope>NUCLEOTIDE SEQUENCE [LARGE SCALE GENOMIC DNA]</scope>
    <source>
        <strain evidence="2 3">NCTC8179</strain>
    </source>
</reference>
<dbReference type="EMBL" id="UGEB01000001">
    <property type="protein sequence ID" value="STK99848.1"/>
    <property type="molecule type" value="Genomic_DNA"/>
</dbReference>
<name>A0A377AA95_ECOLX</name>
<dbReference type="InterPro" id="IPR050661">
    <property type="entry name" value="BglG_antiterminators"/>
</dbReference>
<protein>
    <submittedName>
        <fullName evidence="2">Frv operon regulatory protein</fullName>
    </submittedName>
</protein>
<evidence type="ECO:0000259" key="1">
    <source>
        <dbReference type="Pfam" id="PF08279"/>
    </source>
</evidence>
<dbReference type="SUPFAM" id="SSF46785">
    <property type="entry name" value="Winged helix' DNA-binding domain"/>
    <property type="match status" value="1"/>
</dbReference>
<dbReference type="AlphaFoldDB" id="A0A377AA95"/>
<dbReference type="InterPro" id="IPR036388">
    <property type="entry name" value="WH-like_DNA-bd_sf"/>
</dbReference>
<accession>A0A377AA95</accession>
<feature type="domain" description="Helix-turn-helix type 11" evidence="1">
    <location>
        <begin position="5"/>
        <end position="60"/>
    </location>
</feature>
<dbReference type="Proteomes" id="UP000255543">
    <property type="component" value="Unassembled WGS sequence"/>
</dbReference>
<organism evidence="2 3">
    <name type="scientific">Escherichia coli</name>
    <dbReference type="NCBI Taxonomy" id="562"/>
    <lineage>
        <taxon>Bacteria</taxon>
        <taxon>Pseudomonadati</taxon>
        <taxon>Pseudomonadota</taxon>
        <taxon>Gammaproteobacteria</taxon>
        <taxon>Enterobacterales</taxon>
        <taxon>Enterobacteriaceae</taxon>
        <taxon>Escherichia</taxon>
    </lineage>
</organism>
<dbReference type="InterPro" id="IPR013196">
    <property type="entry name" value="HTH_11"/>
</dbReference>
<evidence type="ECO:0000313" key="2">
    <source>
        <dbReference type="EMBL" id="STK99848.1"/>
    </source>
</evidence>
<evidence type="ECO:0000313" key="3">
    <source>
        <dbReference type="Proteomes" id="UP000255543"/>
    </source>
</evidence>
<sequence>MLNERQLKIVDLLEQQPRTPGELAQQTGVSGRTILRDIDYLNFTLNGKARISASGSAGYQLEIFERRSFFQLLQKHDNDDRLLALLLLNTFTPRAQLASALNLPETWVAERLPRLKQRYERTCCLASRPGLGHFIDETEEKRVILLANLLRKDPF</sequence>